<organism evidence="1">
    <name type="scientific">marine metagenome</name>
    <dbReference type="NCBI Taxonomy" id="408172"/>
    <lineage>
        <taxon>unclassified sequences</taxon>
        <taxon>metagenomes</taxon>
        <taxon>ecological metagenomes</taxon>
    </lineage>
</organism>
<dbReference type="AlphaFoldDB" id="A0A381SG87"/>
<proteinExistence type="predicted"/>
<reference evidence="1" key="1">
    <citation type="submission" date="2018-05" db="EMBL/GenBank/DDBJ databases">
        <authorList>
            <person name="Lanie J.A."/>
            <person name="Ng W.-L."/>
            <person name="Kazmierczak K.M."/>
            <person name="Andrzejewski T.M."/>
            <person name="Davidsen T.M."/>
            <person name="Wayne K.J."/>
            <person name="Tettelin H."/>
            <person name="Glass J.I."/>
            <person name="Rusch D."/>
            <person name="Podicherti R."/>
            <person name="Tsui H.-C.T."/>
            <person name="Winkler M.E."/>
        </authorList>
    </citation>
    <scope>NUCLEOTIDE SEQUENCE</scope>
</reference>
<accession>A0A381SG87</accession>
<protein>
    <submittedName>
        <fullName evidence="1">Uncharacterized protein</fullName>
    </submittedName>
</protein>
<evidence type="ECO:0000313" key="1">
    <source>
        <dbReference type="EMBL" id="SVA02298.1"/>
    </source>
</evidence>
<name>A0A381SG87_9ZZZZ</name>
<gene>
    <name evidence="1" type="ORF">METZ01_LOCUS55152</name>
</gene>
<feature type="non-terminal residue" evidence="1">
    <location>
        <position position="30"/>
    </location>
</feature>
<dbReference type="EMBL" id="UINC01002990">
    <property type="protein sequence ID" value="SVA02298.1"/>
    <property type="molecule type" value="Genomic_DNA"/>
</dbReference>
<sequence length="30" mass="3419">MPVGDNHATNCLVPGHFGSNDFYTKDFRDY</sequence>